<keyword evidence="8 12" id="KW-0808">Transferase</keyword>
<dbReference type="Pfam" id="PF00198">
    <property type="entry name" value="2-oxoacid_dh"/>
    <property type="match status" value="1"/>
</dbReference>
<dbReference type="RefSeq" id="WP_126580327.1">
    <property type="nucleotide sequence ID" value="NZ_BIFR01000001.1"/>
</dbReference>
<feature type="domain" description="Peripheral subunit-binding (PSBD)" evidence="15">
    <location>
        <begin position="115"/>
        <end position="152"/>
    </location>
</feature>
<dbReference type="EMBL" id="BIFR01000001">
    <property type="protein sequence ID" value="GCE12733.1"/>
    <property type="molecule type" value="Genomic_DNA"/>
</dbReference>
<dbReference type="InterPro" id="IPR004167">
    <property type="entry name" value="PSBD"/>
</dbReference>
<dbReference type="Gene3D" id="2.40.50.100">
    <property type="match status" value="1"/>
</dbReference>
<dbReference type="FunFam" id="3.30.559.10:FF:000007">
    <property type="entry name" value="Dihydrolipoamide acetyltransferase component of pyruvate dehydrogenase complex"/>
    <property type="match status" value="1"/>
</dbReference>
<dbReference type="InterPro" id="IPR003016">
    <property type="entry name" value="2-oxoA_DH_lipoyl-BS"/>
</dbReference>
<accession>A0A402A0T9</accession>
<dbReference type="PROSITE" id="PS50968">
    <property type="entry name" value="BIOTINYL_LIPOYL"/>
    <property type="match status" value="1"/>
</dbReference>
<evidence type="ECO:0000256" key="5">
    <source>
        <dbReference type="ARBA" id="ARBA00012945"/>
    </source>
</evidence>
<comment type="pathway">
    <text evidence="2 12">Amino-acid degradation; L-lysine degradation via saccharopine pathway; glutaryl-CoA from L-lysine: step 6/6.</text>
</comment>
<keyword evidence="9 12" id="KW-0450">Lipoyl</keyword>
<comment type="subunit">
    <text evidence="4">Forms a 24-polypeptide structural core with octahedral symmetry. Part of the 2-oxoglutarate dehydrogenase (OGDH) complex composed of E1 (2-oxoglutarate dehydrogenase), E2 (dihydrolipoamide succinyltransferase) and E3 (dihydrolipoamide dehydrogenase); the complex contains multiple copies of the three enzymatic components (E1, E2 and E3).</text>
</comment>
<keyword evidence="10 12" id="KW-0012">Acyltransferase</keyword>
<comment type="cofactor">
    <cofactor evidence="12">
        <name>(R)-lipoate</name>
        <dbReference type="ChEBI" id="CHEBI:83088"/>
    </cofactor>
    <text evidence="12">Binds 1 lipoyl cofactor covalently.</text>
</comment>
<proteinExistence type="inferred from homology"/>
<sequence>MSVEIHVPTLGESIVDATVASWLKQEGDAVQRGDALVELETDKINVEVNAEQDGVLQQIVKQAGEVVEVGAVLGIIGAEGGAKSAAVEQSKAAQPEVKSVPVAEQATVLFDAQRPPSPLARRIAAEHNVDIAQVKGSSPHGRVTKDDVINYLEQSTSVQPNAQPASSAQQVPATQPLVQPTRPAVAPPANGTKPLVEPPSANVNAGREERIRMSRRRQTIAQRLVEAQRTAAMLTTFNEVDMSAIMDVRSRRKDSFKERNNVSLGFMSFFTKAAVGALKAFPRLNAEIQGNEIVLKHYYDLGIAVSTEEGLVVPVLRDADRKSFAQIEREIADLAKRARANTLSLPELQGGTFTITNGGVFGSLLSTPILNAPQVAILGMHKIEQRPIALNGQVVIRPMMYLAMSYDHRIVDGSEAVRFLVKIKELIEDPEALLLEG</sequence>
<keyword evidence="7 12" id="KW-0816">Tricarboxylic acid cycle</keyword>
<feature type="compositionally biased region" description="Low complexity" evidence="13">
    <location>
        <begin position="158"/>
        <end position="176"/>
    </location>
</feature>
<dbReference type="Pfam" id="PF02817">
    <property type="entry name" value="E3_binding"/>
    <property type="match status" value="1"/>
</dbReference>
<dbReference type="InterPro" id="IPR050537">
    <property type="entry name" value="2-oxoacid_dehydrogenase"/>
</dbReference>
<dbReference type="InterPro" id="IPR011053">
    <property type="entry name" value="Single_hybrid_motif"/>
</dbReference>
<comment type="function">
    <text evidence="1 12">E2 component of the 2-oxoglutarate dehydrogenase (OGDH) complex which catalyzes the second step in the conversion of 2-oxoglutarate to succinyl-CoA and CO(2).</text>
</comment>
<dbReference type="InterPro" id="IPR036625">
    <property type="entry name" value="E3-bd_dom_sf"/>
</dbReference>
<evidence type="ECO:0000259" key="15">
    <source>
        <dbReference type="PROSITE" id="PS51826"/>
    </source>
</evidence>
<dbReference type="NCBIfam" id="TIGR01347">
    <property type="entry name" value="sucB"/>
    <property type="match status" value="1"/>
</dbReference>
<dbReference type="Gene3D" id="4.10.320.10">
    <property type="entry name" value="E3-binding domain"/>
    <property type="match status" value="1"/>
</dbReference>
<evidence type="ECO:0000256" key="11">
    <source>
        <dbReference type="ARBA" id="ARBA00052761"/>
    </source>
</evidence>
<evidence type="ECO:0000256" key="8">
    <source>
        <dbReference type="ARBA" id="ARBA00022679"/>
    </source>
</evidence>
<feature type="region of interest" description="Disordered" evidence="13">
    <location>
        <begin position="158"/>
        <end position="201"/>
    </location>
</feature>
<comment type="caution">
    <text evidence="16">The sequence shown here is derived from an EMBL/GenBank/DDBJ whole genome shotgun (WGS) entry which is preliminary data.</text>
</comment>
<gene>
    <name evidence="16" type="ORF">KTT_25920</name>
</gene>
<evidence type="ECO:0000313" key="16">
    <source>
        <dbReference type="EMBL" id="GCE12733.1"/>
    </source>
</evidence>
<dbReference type="InterPro" id="IPR001078">
    <property type="entry name" value="2-oxoacid_DH_actylTfrase"/>
</dbReference>
<dbReference type="GO" id="GO:0045252">
    <property type="term" value="C:oxoglutarate dehydrogenase complex"/>
    <property type="evidence" value="ECO:0007669"/>
    <property type="project" value="UniProtKB-UniRule"/>
</dbReference>
<dbReference type="GO" id="GO:0004149">
    <property type="term" value="F:dihydrolipoyllysine-residue succinyltransferase activity"/>
    <property type="evidence" value="ECO:0007669"/>
    <property type="project" value="UniProtKB-UniRule"/>
</dbReference>
<dbReference type="SUPFAM" id="SSF47005">
    <property type="entry name" value="Peripheral subunit-binding domain of 2-oxo acid dehydrogenase complex"/>
    <property type="match status" value="1"/>
</dbReference>
<dbReference type="AlphaFoldDB" id="A0A402A0T9"/>
<keyword evidence="17" id="KW-1185">Reference proteome</keyword>
<dbReference type="CDD" id="cd06849">
    <property type="entry name" value="lipoyl_domain"/>
    <property type="match status" value="1"/>
</dbReference>
<dbReference type="PROSITE" id="PS00189">
    <property type="entry name" value="LIPOYL"/>
    <property type="match status" value="1"/>
</dbReference>
<dbReference type="SUPFAM" id="SSF52777">
    <property type="entry name" value="CoA-dependent acyltransferases"/>
    <property type="match status" value="1"/>
</dbReference>
<dbReference type="EC" id="2.3.1.61" evidence="5 12"/>
<evidence type="ECO:0000256" key="2">
    <source>
        <dbReference type="ARBA" id="ARBA00005145"/>
    </source>
</evidence>
<evidence type="ECO:0000256" key="9">
    <source>
        <dbReference type="ARBA" id="ARBA00022823"/>
    </source>
</evidence>
<protein>
    <recommendedName>
        <fullName evidence="6 12">Dihydrolipoyllysine-residue succinyltransferase component of 2-oxoglutarate dehydrogenase complex</fullName>
        <ecNumber evidence="5 12">2.3.1.61</ecNumber>
    </recommendedName>
    <alternativeName>
        <fullName evidence="12">2-oxoglutarate dehydrogenase complex component E2</fullName>
    </alternativeName>
</protein>
<dbReference type="InterPro" id="IPR023213">
    <property type="entry name" value="CAT-like_dom_sf"/>
</dbReference>
<comment type="similarity">
    <text evidence="3 12">Belongs to the 2-oxoacid dehydrogenase family.</text>
</comment>
<feature type="domain" description="Lipoyl-binding" evidence="14">
    <location>
        <begin position="2"/>
        <end position="77"/>
    </location>
</feature>
<evidence type="ECO:0000256" key="7">
    <source>
        <dbReference type="ARBA" id="ARBA00022532"/>
    </source>
</evidence>
<comment type="catalytic activity">
    <reaction evidence="11 12">
        <text>N(6)-[(R)-dihydrolipoyl]-L-lysyl-[protein] + succinyl-CoA = N(6)-[(R)-S(8)-succinyldihydrolipoyl]-L-lysyl-[protein] + CoA</text>
        <dbReference type="Rhea" id="RHEA:15213"/>
        <dbReference type="Rhea" id="RHEA-COMP:10475"/>
        <dbReference type="Rhea" id="RHEA-COMP:20092"/>
        <dbReference type="ChEBI" id="CHEBI:57287"/>
        <dbReference type="ChEBI" id="CHEBI:57292"/>
        <dbReference type="ChEBI" id="CHEBI:83100"/>
        <dbReference type="ChEBI" id="CHEBI:83120"/>
        <dbReference type="EC" id="2.3.1.61"/>
    </reaction>
</comment>
<evidence type="ECO:0000256" key="1">
    <source>
        <dbReference type="ARBA" id="ARBA00004052"/>
    </source>
</evidence>
<evidence type="ECO:0000259" key="14">
    <source>
        <dbReference type="PROSITE" id="PS50968"/>
    </source>
</evidence>
<dbReference type="SUPFAM" id="SSF51230">
    <property type="entry name" value="Single hybrid motif"/>
    <property type="match status" value="1"/>
</dbReference>
<dbReference type="NCBIfam" id="NF004309">
    <property type="entry name" value="PRK05704.1"/>
    <property type="match status" value="1"/>
</dbReference>
<dbReference type="InterPro" id="IPR006255">
    <property type="entry name" value="SucB"/>
</dbReference>
<dbReference type="GO" id="GO:0006099">
    <property type="term" value="P:tricarboxylic acid cycle"/>
    <property type="evidence" value="ECO:0007669"/>
    <property type="project" value="UniProtKB-UniRule"/>
</dbReference>
<dbReference type="PANTHER" id="PTHR43416:SF5">
    <property type="entry name" value="DIHYDROLIPOYLLYSINE-RESIDUE SUCCINYLTRANSFERASE COMPONENT OF 2-OXOGLUTARATE DEHYDROGENASE COMPLEX, MITOCHONDRIAL"/>
    <property type="match status" value="1"/>
</dbReference>
<evidence type="ECO:0000256" key="6">
    <source>
        <dbReference type="ARBA" id="ARBA00019511"/>
    </source>
</evidence>
<evidence type="ECO:0000256" key="3">
    <source>
        <dbReference type="ARBA" id="ARBA00007317"/>
    </source>
</evidence>
<dbReference type="InterPro" id="IPR000089">
    <property type="entry name" value="Biotin_lipoyl"/>
</dbReference>
<evidence type="ECO:0000256" key="4">
    <source>
        <dbReference type="ARBA" id="ARBA00011666"/>
    </source>
</evidence>
<dbReference type="OrthoDB" id="9805770at2"/>
<evidence type="ECO:0000256" key="13">
    <source>
        <dbReference type="SAM" id="MobiDB-lite"/>
    </source>
</evidence>
<dbReference type="Pfam" id="PF00364">
    <property type="entry name" value="Biotin_lipoyl"/>
    <property type="match status" value="1"/>
</dbReference>
<name>A0A402A0T9_9CHLR</name>
<dbReference type="PROSITE" id="PS51826">
    <property type="entry name" value="PSBD"/>
    <property type="match status" value="1"/>
</dbReference>
<dbReference type="PANTHER" id="PTHR43416">
    <property type="entry name" value="DIHYDROLIPOYLLYSINE-RESIDUE SUCCINYLTRANSFERASE COMPONENT OF 2-OXOGLUTARATE DEHYDROGENASE COMPLEX, MITOCHONDRIAL-RELATED"/>
    <property type="match status" value="1"/>
</dbReference>
<dbReference type="GO" id="GO:0005829">
    <property type="term" value="C:cytosol"/>
    <property type="evidence" value="ECO:0007669"/>
    <property type="project" value="TreeGrafter"/>
</dbReference>
<dbReference type="UniPathway" id="UPA00868">
    <property type="reaction ID" value="UER00840"/>
</dbReference>
<organism evidence="16 17">
    <name type="scientific">Tengunoibacter tsumagoiensis</name>
    <dbReference type="NCBI Taxonomy" id="2014871"/>
    <lineage>
        <taxon>Bacteria</taxon>
        <taxon>Bacillati</taxon>
        <taxon>Chloroflexota</taxon>
        <taxon>Ktedonobacteria</taxon>
        <taxon>Ktedonobacterales</taxon>
        <taxon>Dictyobacteraceae</taxon>
        <taxon>Tengunoibacter</taxon>
    </lineage>
</organism>
<evidence type="ECO:0000313" key="17">
    <source>
        <dbReference type="Proteomes" id="UP000287352"/>
    </source>
</evidence>
<evidence type="ECO:0000256" key="12">
    <source>
        <dbReference type="RuleBase" id="RU361138"/>
    </source>
</evidence>
<dbReference type="Proteomes" id="UP000287352">
    <property type="component" value="Unassembled WGS sequence"/>
</dbReference>
<dbReference type="Gene3D" id="3.30.559.10">
    <property type="entry name" value="Chloramphenicol acetyltransferase-like domain"/>
    <property type="match status" value="1"/>
</dbReference>
<evidence type="ECO:0000256" key="10">
    <source>
        <dbReference type="ARBA" id="ARBA00023315"/>
    </source>
</evidence>
<dbReference type="GO" id="GO:0033512">
    <property type="term" value="P:L-lysine catabolic process to acetyl-CoA via saccharopine"/>
    <property type="evidence" value="ECO:0007669"/>
    <property type="project" value="UniProtKB-UniRule"/>
</dbReference>
<reference evidence="17" key="1">
    <citation type="submission" date="2018-12" db="EMBL/GenBank/DDBJ databases">
        <title>Tengunoibacter tsumagoiensis gen. nov., sp. nov., Dictyobacter kobayashii sp. nov., D. alpinus sp. nov., and D. joshuensis sp. nov. and description of Dictyobacteraceae fam. nov. within the order Ktedonobacterales isolated from Tengu-no-mugimeshi.</title>
        <authorList>
            <person name="Wang C.M."/>
            <person name="Zheng Y."/>
            <person name="Sakai Y."/>
            <person name="Toyoda A."/>
            <person name="Minakuchi Y."/>
            <person name="Abe K."/>
            <person name="Yokota A."/>
            <person name="Yabe S."/>
        </authorList>
    </citation>
    <scope>NUCLEOTIDE SEQUENCE [LARGE SCALE GENOMIC DNA]</scope>
    <source>
        <strain evidence="17">Uno3</strain>
    </source>
</reference>